<feature type="transmembrane region" description="Helical" evidence="1">
    <location>
        <begin position="31"/>
        <end position="52"/>
    </location>
</feature>
<keyword evidence="3" id="KW-1185">Reference proteome</keyword>
<evidence type="ECO:0000313" key="3">
    <source>
        <dbReference type="Proteomes" id="UP001524478"/>
    </source>
</evidence>
<dbReference type="Proteomes" id="UP001524478">
    <property type="component" value="Unassembled WGS sequence"/>
</dbReference>
<sequence>MKQLIKYSILFIIGGISYFFIEILWRGYSHMTMLILGGLCFVLVGLIGEHCFAFNKSLLPQQVISCLIITVLELVFGLILNVGMGLDIWDYSNLKFNFMGQICLKYSILWFFLSLPTIILYDYIRYWIFGEEKPYYKFI</sequence>
<feature type="transmembrane region" description="Helical" evidence="1">
    <location>
        <begin position="7"/>
        <end position="25"/>
    </location>
</feature>
<proteinExistence type="predicted"/>
<feature type="transmembrane region" description="Helical" evidence="1">
    <location>
        <begin position="64"/>
        <end position="86"/>
    </location>
</feature>
<dbReference type="Pfam" id="PF06541">
    <property type="entry name" value="ABC_trans_CmpB"/>
    <property type="match status" value="1"/>
</dbReference>
<keyword evidence="1" id="KW-1133">Transmembrane helix</keyword>
<accession>A0ABT1S5H2</accession>
<feature type="transmembrane region" description="Helical" evidence="1">
    <location>
        <begin position="106"/>
        <end position="124"/>
    </location>
</feature>
<gene>
    <name evidence="2" type="ORF">NE686_01275</name>
</gene>
<organism evidence="2 3">
    <name type="scientific">Tissierella carlieri</name>
    <dbReference type="NCBI Taxonomy" id="689904"/>
    <lineage>
        <taxon>Bacteria</taxon>
        <taxon>Bacillati</taxon>
        <taxon>Bacillota</taxon>
        <taxon>Tissierellia</taxon>
        <taxon>Tissierellales</taxon>
        <taxon>Tissierellaceae</taxon>
        <taxon>Tissierella</taxon>
    </lineage>
</organism>
<keyword evidence="1" id="KW-0812">Transmembrane</keyword>
<comment type="caution">
    <text evidence="2">The sequence shown here is derived from an EMBL/GenBank/DDBJ whole genome shotgun (WGS) entry which is preliminary data.</text>
</comment>
<evidence type="ECO:0000313" key="2">
    <source>
        <dbReference type="EMBL" id="MCQ4921702.1"/>
    </source>
</evidence>
<dbReference type="InterPro" id="IPR010540">
    <property type="entry name" value="CmpB_TMEM229"/>
</dbReference>
<reference evidence="2 3" key="1">
    <citation type="submission" date="2022-06" db="EMBL/GenBank/DDBJ databases">
        <title>Isolation of gut microbiota from human fecal samples.</title>
        <authorList>
            <person name="Pamer E.G."/>
            <person name="Barat B."/>
            <person name="Waligurski E."/>
            <person name="Medina S."/>
            <person name="Paddock L."/>
            <person name="Mostad J."/>
        </authorList>
    </citation>
    <scope>NUCLEOTIDE SEQUENCE [LARGE SCALE GENOMIC DNA]</scope>
    <source>
        <strain evidence="2 3">DFI.7.95</strain>
    </source>
</reference>
<dbReference type="RefSeq" id="WP_256310182.1">
    <property type="nucleotide sequence ID" value="NZ_JANGAC010000001.1"/>
</dbReference>
<evidence type="ECO:0000256" key="1">
    <source>
        <dbReference type="SAM" id="Phobius"/>
    </source>
</evidence>
<dbReference type="EMBL" id="JANGAC010000001">
    <property type="protein sequence ID" value="MCQ4921702.1"/>
    <property type="molecule type" value="Genomic_DNA"/>
</dbReference>
<keyword evidence="1" id="KW-0472">Membrane</keyword>
<name>A0ABT1S5H2_9FIRM</name>
<protein>
    <submittedName>
        <fullName evidence="2">ABC transporter permease</fullName>
    </submittedName>
</protein>